<evidence type="ECO:0000313" key="1">
    <source>
        <dbReference type="EMBL" id="JAD78060.1"/>
    </source>
</evidence>
<dbReference type="EMBL" id="GBRH01219835">
    <property type="protein sequence ID" value="JAD78060.1"/>
    <property type="molecule type" value="Transcribed_RNA"/>
</dbReference>
<dbReference type="AlphaFoldDB" id="A0A0A9CXE6"/>
<sequence length="32" mass="3894">MCFHKILKRFVFMPHGHTKILNLLLNHRTSLF</sequence>
<reference evidence="1" key="2">
    <citation type="journal article" date="2015" name="Data Brief">
        <title>Shoot transcriptome of the giant reed, Arundo donax.</title>
        <authorList>
            <person name="Barrero R.A."/>
            <person name="Guerrero F.D."/>
            <person name="Moolhuijzen P."/>
            <person name="Goolsby J.A."/>
            <person name="Tidwell J."/>
            <person name="Bellgard S.E."/>
            <person name="Bellgard M.I."/>
        </authorList>
    </citation>
    <scope>NUCLEOTIDE SEQUENCE</scope>
    <source>
        <tissue evidence="1">Shoot tissue taken approximately 20 cm above the soil surface</tissue>
    </source>
</reference>
<proteinExistence type="predicted"/>
<reference evidence="1" key="1">
    <citation type="submission" date="2014-09" db="EMBL/GenBank/DDBJ databases">
        <authorList>
            <person name="Magalhaes I.L.F."/>
            <person name="Oliveira U."/>
            <person name="Santos F.R."/>
            <person name="Vidigal T.H.D.A."/>
            <person name="Brescovit A.D."/>
            <person name="Santos A.J."/>
        </authorList>
    </citation>
    <scope>NUCLEOTIDE SEQUENCE</scope>
    <source>
        <tissue evidence="1">Shoot tissue taken approximately 20 cm above the soil surface</tissue>
    </source>
</reference>
<protein>
    <submittedName>
        <fullName evidence="1">Myb2</fullName>
    </submittedName>
</protein>
<organism evidence="1">
    <name type="scientific">Arundo donax</name>
    <name type="common">Giant reed</name>
    <name type="synonym">Donax arundinaceus</name>
    <dbReference type="NCBI Taxonomy" id="35708"/>
    <lineage>
        <taxon>Eukaryota</taxon>
        <taxon>Viridiplantae</taxon>
        <taxon>Streptophyta</taxon>
        <taxon>Embryophyta</taxon>
        <taxon>Tracheophyta</taxon>
        <taxon>Spermatophyta</taxon>
        <taxon>Magnoliopsida</taxon>
        <taxon>Liliopsida</taxon>
        <taxon>Poales</taxon>
        <taxon>Poaceae</taxon>
        <taxon>PACMAD clade</taxon>
        <taxon>Arundinoideae</taxon>
        <taxon>Arundineae</taxon>
        <taxon>Arundo</taxon>
    </lineage>
</organism>
<name>A0A0A9CXE6_ARUDO</name>
<accession>A0A0A9CXE6</accession>